<evidence type="ECO:0000256" key="5">
    <source>
        <dbReference type="ARBA" id="ARBA00022692"/>
    </source>
</evidence>
<evidence type="ECO:0000256" key="10">
    <source>
        <dbReference type="ARBA" id="ARBA00034269"/>
    </source>
</evidence>
<evidence type="ECO:0000256" key="13">
    <source>
        <dbReference type="SAM" id="Phobius"/>
    </source>
</evidence>
<dbReference type="EMBL" id="BOMH01000017">
    <property type="protein sequence ID" value="GID64478.1"/>
    <property type="molecule type" value="Genomic_DNA"/>
</dbReference>
<reference evidence="14" key="1">
    <citation type="submission" date="2021-01" db="EMBL/GenBank/DDBJ databases">
        <title>Whole genome shotgun sequence of Actinoplanes cyaneus NBRC 14990.</title>
        <authorList>
            <person name="Komaki H."/>
            <person name="Tamura T."/>
        </authorList>
    </citation>
    <scope>NUCLEOTIDE SEQUENCE</scope>
    <source>
        <strain evidence="14">NBRC 14990</strain>
    </source>
</reference>
<dbReference type="GO" id="GO:0005886">
    <property type="term" value="C:plasma membrane"/>
    <property type="evidence" value="ECO:0007669"/>
    <property type="project" value="UniProtKB-SubCell"/>
</dbReference>
<dbReference type="FunFam" id="1.20.58.340:FF:000004">
    <property type="entry name" value="Magnesium transport protein CorA"/>
    <property type="match status" value="1"/>
</dbReference>
<protein>
    <submittedName>
        <fullName evidence="14">Magnesium transport protein CorA</fullName>
    </submittedName>
</protein>
<accession>A0A919M4R6</accession>
<feature type="transmembrane region" description="Helical" evidence="13">
    <location>
        <begin position="352"/>
        <end position="371"/>
    </location>
</feature>
<name>A0A919M4R6_9ACTN</name>
<evidence type="ECO:0000256" key="12">
    <source>
        <dbReference type="SAM" id="MobiDB-lite"/>
    </source>
</evidence>
<dbReference type="InterPro" id="IPR045863">
    <property type="entry name" value="CorA_TM1_TM2"/>
</dbReference>
<dbReference type="InterPro" id="IPR002523">
    <property type="entry name" value="MgTranspt_CorA/ZnTranspt_ZntB"/>
</dbReference>
<comment type="function">
    <text evidence="11">Mediates influx of magnesium ions. Alternates between open and closed states. Activated by low cytoplasmic Mg(2+) levels. Inactive when cytoplasmic Mg(2+) levels are high.</text>
</comment>
<feature type="compositionally biased region" description="Basic residues" evidence="12">
    <location>
        <begin position="1"/>
        <end position="10"/>
    </location>
</feature>
<dbReference type="Proteomes" id="UP000619479">
    <property type="component" value="Unassembled WGS sequence"/>
</dbReference>
<dbReference type="SUPFAM" id="SSF143865">
    <property type="entry name" value="CorA soluble domain-like"/>
    <property type="match status" value="1"/>
</dbReference>
<dbReference type="GO" id="GO:0015095">
    <property type="term" value="F:magnesium ion transmembrane transporter activity"/>
    <property type="evidence" value="ECO:0007669"/>
    <property type="project" value="TreeGrafter"/>
</dbReference>
<dbReference type="CDD" id="cd12830">
    <property type="entry name" value="MtCorA-like"/>
    <property type="match status" value="1"/>
</dbReference>
<dbReference type="AlphaFoldDB" id="A0A919M4R6"/>
<evidence type="ECO:0000256" key="4">
    <source>
        <dbReference type="ARBA" id="ARBA00022475"/>
    </source>
</evidence>
<dbReference type="InterPro" id="IPR045861">
    <property type="entry name" value="CorA_cytoplasmic_dom"/>
</dbReference>
<feature type="region of interest" description="Disordered" evidence="12">
    <location>
        <begin position="1"/>
        <end position="35"/>
    </location>
</feature>
<keyword evidence="9 13" id="KW-0472">Membrane</keyword>
<comment type="caution">
    <text evidence="14">The sequence shown here is derived from an EMBL/GenBank/DDBJ whole genome shotgun (WGS) entry which is preliminary data.</text>
</comment>
<evidence type="ECO:0000256" key="11">
    <source>
        <dbReference type="ARBA" id="ARBA00045497"/>
    </source>
</evidence>
<keyword evidence="8" id="KW-0406">Ion transport</keyword>
<dbReference type="PANTHER" id="PTHR46494">
    <property type="entry name" value="CORA FAMILY METAL ION TRANSPORTER (EUROFUNG)"/>
    <property type="match status" value="1"/>
</dbReference>
<organism evidence="14 15">
    <name type="scientific">Actinoplanes cyaneus</name>
    <dbReference type="NCBI Taxonomy" id="52696"/>
    <lineage>
        <taxon>Bacteria</taxon>
        <taxon>Bacillati</taxon>
        <taxon>Actinomycetota</taxon>
        <taxon>Actinomycetes</taxon>
        <taxon>Micromonosporales</taxon>
        <taxon>Micromonosporaceae</taxon>
        <taxon>Actinoplanes</taxon>
    </lineage>
</organism>
<sequence>MAGRRMLGRQRRGDDEFVSPDFEENGWQREPSGTGLRSVLRGRAHRRVLPGSFRQLLDGLIRPPHTAEAPRRGNPDAVVDCAVYAGGARRAEPGQARQMPYAEAARLARRRRNAFVWLGLHEPDQLTMSAVAEVFGLHELVADQATSGGHRPGVETAGDVTRLVLRAARYVEHDRLTDTSEVVETGDITVLVGPWFAITVRHGPVGPLRQVRQELEKRPEVLRHGPWAVAYAVGSRLVDSYLDVAGHVERDLERLEEESFAAVRSTGIAHIYQLKREMVEFKRAVLPLAEPLARLLESGTLPAALRPYLVDVRGRLSRAVDRVAGFDDLLNSILQARLAQISIDQNDDMRKIAAWAAIAAVPTVIAGIYGMNFDVIPGLDSPYGFDGTIAAMGLLCGGLYWRLKRTGWL</sequence>
<evidence type="ECO:0000256" key="6">
    <source>
        <dbReference type="ARBA" id="ARBA00022842"/>
    </source>
</evidence>
<evidence type="ECO:0000313" key="14">
    <source>
        <dbReference type="EMBL" id="GID64478.1"/>
    </source>
</evidence>
<evidence type="ECO:0000256" key="2">
    <source>
        <dbReference type="ARBA" id="ARBA00009765"/>
    </source>
</evidence>
<keyword evidence="5 13" id="KW-0812">Transmembrane</keyword>
<dbReference type="GO" id="GO:0000287">
    <property type="term" value="F:magnesium ion binding"/>
    <property type="evidence" value="ECO:0007669"/>
    <property type="project" value="TreeGrafter"/>
</dbReference>
<evidence type="ECO:0000256" key="3">
    <source>
        <dbReference type="ARBA" id="ARBA00022448"/>
    </source>
</evidence>
<evidence type="ECO:0000256" key="9">
    <source>
        <dbReference type="ARBA" id="ARBA00023136"/>
    </source>
</evidence>
<comment type="catalytic activity">
    <reaction evidence="10">
        <text>Mg(2+)(in) = Mg(2+)(out)</text>
        <dbReference type="Rhea" id="RHEA:29827"/>
        <dbReference type="ChEBI" id="CHEBI:18420"/>
    </reaction>
</comment>
<dbReference type="Gene3D" id="3.30.460.20">
    <property type="entry name" value="CorA soluble domain-like"/>
    <property type="match status" value="1"/>
</dbReference>
<comment type="similarity">
    <text evidence="2">Belongs to the CorA metal ion transporter (MIT) (TC 1.A.35) family.</text>
</comment>
<evidence type="ECO:0000256" key="1">
    <source>
        <dbReference type="ARBA" id="ARBA00004651"/>
    </source>
</evidence>
<evidence type="ECO:0000256" key="7">
    <source>
        <dbReference type="ARBA" id="ARBA00022989"/>
    </source>
</evidence>
<keyword evidence="7 13" id="KW-1133">Transmembrane helix</keyword>
<keyword evidence="3" id="KW-0813">Transport</keyword>
<dbReference type="GO" id="GO:0050897">
    <property type="term" value="F:cobalt ion binding"/>
    <property type="evidence" value="ECO:0007669"/>
    <property type="project" value="TreeGrafter"/>
</dbReference>
<comment type="subcellular location">
    <subcellularLocation>
        <location evidence="1">Cell membrane</location>
        <topology evidence="1">Multi-pass membrane protein</topology>
    </subcellularLocation>
</comment>
<dbReference type="Pfam" id="PF01544">
    <property type="entry name" value="CorA"/>
    <property type="match status" value="1"/>
</dbReference>
<proteinExistence type="inferred from homology"/>
<evidence type="ECO:0000256" key="8">
    <source>
        <dbReference type="ARBA" id="ARBA00023065"/>
    </source>
</evidence>
<keyword evidence="15" id="KW-1185">Reference proteome</keyword>
<keyword evidence="6" id="KW-0460">Magnesium</keyword>
<dbReference type="Gene3D" id="1.20.58.340">
    <property type="entry name" value="Magnesium transport protein CorA, transmembrane region"/>
    <property type="match status" value="2"/>
</dbReference>
<keyword evidence="4" id="KW-1003">Cell membrane</keyword>
<gene>
    <name evidence="14" type="primary">corA_1</name>
    <name evidence="14" type="ORF">Acy02nite_23590</name>
</gene>
<feature type="transmembrane region" description="Helical" evidence="13">
    <location>
        <begin position="383"/>
        <end position="403"/>
    </location>
</feature>
<dbReference type="GO" id="GO:0015087">
    <property type="term" value="F:cobalt ion transmembrane transporter activity"/>
    <property type="evidence" value="ECO:0007669"/>
    <property type="project" value="TreeGrafter"/>
</dbReference>
<evidence type="ECO:0000313" key="15">
    <source>
        <dbReference type="Proteomes" id="UP000619479"/>
    </source>
</evidence>
<dbReference type="PANTHER" id="PTHR46494:SF1">
    <property type="entry name" value="CORA FAMILY METAL ION TRANSPORTER (EUROFUNG)"/>
    <property type="match status" value="1"/>
</dbReference>
<dbReference type="SUPFAM" id="SSF144083">
    <property type="entry name" value="Magnesium transport protein CorA, transmembrane region"/>
    <property type="match status" value="1"/>
</dbReference>